<dbReference type="EMBL" id="HBFR01029827">
    <property type="protein sequence ID" value="CAD8894493.1"/>
    <property type="molecule type" value="Transcribed_RNA"/>
</dbReference>
<sequence length="665" mass="74224">MSDGNGRLSYSARSFESDPHLLQGPYVINMYAYYLCCCHTILQDGIKEKELLLQKMEEIFDLDLFQKLLHLLEMKKIKDFWNKMGNMRFESFVHGPPNAPTHNTLLRQTDIYTDVLCRAKSKICLLLSNLLEVYCQLDQQQKFVTAFLNTDLLYQLTTHISSKEFIPNISSSMLCFSCCCKCLADVIDLCHNDDNRSIGNWMDDSSLWKEIGISLSAFLTCLEKQDGRFLAISFPSVLSLIRTLLDGLKKKVRQEVFFGTDQPTLFESLCSMLLQFILLRKTGTFCSNEVTYLSLLYNIAECLSKILEISGDMDASAKSCYDDKIILSAMAELLEEFNTKRRKADKSKIIKAPSVHRALVAHEISATLLVLRAAALTKTGAAESESPDVVKFLLTKVWPVAFHAHRATAPRPNSSSRGEATNGEESMLEILLGVLCNLSAGDGPAKRSVACCVLPATDRGRTAVGGNYLPHHLEHFVDAGLGCDETRIRVADLSLKLLRSLAAPGSPARSALAVYSTFTRVTGVLKDLVKNTSLSRRRRHSGEWEVKVDGGLLFLVNATADFQGKIFTDWKVLFHFLDELLDKCLTLPPKIVEHTLLLMQNLALHATFKHTILSDSKALDFIFDRLRFGLPNNVGAELQIRKSAADAIWCLLCGSKKAVAIMSKP</sequence>
<accession>A0A7S1BS15</accession>
<protein>
    <submittedName>
        <fullName evidence="1">Uncharacterized protein</fullName>
    </submittedName>
</protein>
<dbReference type="AlphaFoldDB" id="A0A7S1BS15"/>
<proteinExistence type="predicted"/>
<evidence type="ECO:0000313" key="1">
    <source>
        <dbReference type="EMBL" id="CAD8894493.1"/>
    </source>
</evidence>
<organism evidence="1">
    <name type="scientific">Corethron hystrix</name>
    <dbReference type="NCBI Taxonomy" id="216773"/>
    <lineage>
        <taxon>Eukaryota</taxon>
        <taxon>Sar</taxon>
        <taxon>Stramenopiles</taxon>
        <taxon>Ochrophyta</taxon>
        <taxon>Bacillariophyta</taxon>
        <taxon>Coscinodiscophyceae</taxon>
        <taxon>Corethrophycidae</taxon>
        <taxon>Corethrales</taxon>
        <taxon>Corethraceae</taxon>
        <taxon>Corethron</taxon>
    </lineage>
</organism>
<reference evidence="1" key="1">
    <citation type="submission" date="2021-01" db="EMBL/GenBank/DDBJ databases">
        <authorList>
            <person name="Corre E."/>
            <person name="Pelletier E."/>
            <person name="Niang G."/>
            <person name="Scheremetjew M."/>
            <person name="Finn R."/>
            <person name="Kale V."/>
            <person name="Holt S."/>
            <person name="Cochrane G."/>
            <person name="Meng A."/>
            <person name="Brown T."/>
            <person name="Cohen L."/>
        </authorList>
    </citation>
    <scope>NUCLEOTIDE SEQUENCE</scope>
    <source>
        <strain evidence="1">308</strain>
    </source>
</reference>
<gene>
    <name evidence="1" type="ORF">CHYS00102_LOCUS21706</name>
</gene>
<name>A0A7S1BS15_9STRA</name>